<dbReference type="PANTHER" id="PTHR30273">
    <property type="entry name" value="PERIPLASMIC SIGNAL SENSOR AND SIGMA FACTOR ACTIVATOR FECR-RELATED"/>
    <property type="match status" value="1"/>
</dbReference>
<feature type="domain" description="Protein FecR C-terminal" evidence="3">
    <location>
        <begin position="284"/>
        <end position="344"/>
    </location>
</feature>
<feature type="domain" description="FecR protein" evidence="2">
    <location>
        <begin position="145"/>
        <end position="231"/>
    </location>
</feature>
<dbReference type="EMBL" id="CP149822">
    <property type="protein sequence ID" value="WZN41799.1"/>
    <property type="molecule type" value="Genomic_DNA"/>
</dbReference>
<organism evidence="4 5">
    <name type="scientific">Chitinophaga pollutisoli</name>
    <dbReference type="NCBI Taxonomy" id="3133966"/>
    <lineage>
        <taxon>Bacteria</taxon>
        <taxon>Pseudomonadati</taxon>
        <taxon>Bacteroidota</taxon>
        <taxon>Chitinophagia</taxon>
        <taxon>Chitinophagales</taxon>
        <taxon>Chitinophagaceae</taxon>
        <taxon>Chitinophaga</taxon>
    </lineage>
</organism>
<dbReference type="Pfam" id="PF04773">
    <property type="entry name" value="FecR"/>
    <property type="match status" value="1"/>
</dbReference>
<protein>
    <submittedName>
        <fullName evidence="4">FecR family protein</fullName>
    </submittedName>
</protein>
<name>A0ABZ2YPU7_9BACT</name>
<dbReference type="InterPro" id="IPR006860">
    <property type="entry name" value="FecR"/>
</dbReference>
<keyword evidence="5" id="KW-1185">Reference proteome</keyword>
<dbReference type="RefSeq" id="WP_341836647.1">
    <property type="nucleotide sequence ID" value="NZ_CP149822.1"/>
</dbReference>
<dbReference type="InterPro" id="IPR012373">
    <property type="entry name" value="Ferrdict_sens_TM"/>
</dbReference>
<dbReference type="Gene3D" id="3.55.50.30">
    <property type="match status" value="1"/>
</dbReference>
<keyword evidence="1" id="KW-0472">Membrane</keyword>
<evidence type="ECO:0000256" key="1">
    <source>
        <dbReference type="SAM" id="Phobius"/>
    </source>
</evidence>
<sequence length="359" mass="39608">MESQEDKLEALLLDNRFVDWVFDPGSRYASYWEAWAAESAENAAAVASARAMVMEIGVEEEFDGEEMSEDNVDALFGRIREGIGAEEKIARIWPLRWIAVAASIALLLAAGGWMLFRNSESPSKQMAAHSAERHSPEVVRFNGNSGSQALFLPDGSKVVLGKGARIAYSLLMDGGKREVKLSGEAFFDVVPNPQQPFYIYTEKMVVKVLGTSFMVKASGKEESVAVNTGKVSVYLKGQDLEQSAASIVMPRQVCRYEASLQELVTENYLGAFEHATELEKLKLLTFEEAPVADVLRALETHYAIPIKFDPATFKDCYITLTLGNESLEEILKVITRTIDASYTLSTYGIFVEGGGCHEQ</sequence>
<evidence type="ECO:0000313" key="4">
    <source>
        <dbReference type="EMBL" id="WZN41799.1"/>
    </source>
</evidence>
<dbReference type="PANTHER" id="PTHR30273:SF2">
    <property type="entry name" value="PROTEIN FECR"/>
    <property type="match status" value="1"/>
</dbReference>
<keyword evidence="1" id="KW-0812">Transmembrane</keyword>
<reference evidence="5" key="1">
    <citation type="submission" date="2024-03" db="EMBL/GenBank/DDBJ databases">
        <title>Chitinophaga horti sp. nov., isolated from garden soil.</title>
        <authorList>
            <person name="Lee D.S."/>
            <person name="Han D.M."/>
            <person name="Baek J.H."/>
            <person name="Choi D.G."/>
            <person name="Jeon J.H."/>
            <person name="Jeon C.O."/>
        </authorList>
    </citation>
    <scope>NUCLEOTIDE SEQUENCE [LARGE SCALE GENOMIC DNA]</scope>
    <source>
        <strain evidence="5">GPA1</strain>
    </source>
</reference>
<evidence type="ECO:0000313" key="5">
    <source>
        <dbReference type="Proteomes" id="UP001485459"/>
    </source>
</evidence>
<proteinExistence type="predicted"/>
<feature type="transmembrane region" description="Helical" evidence="1">
    <location>
        <begin position="97"/>
        <end position="116"/>
    </location>
</feature>
<dbReference type="Proteomes" id="UP001485459">
    <property type="component" value="Chromosome"/>
</dbReference>
<evidence type="ECO:0000259" key="2">
    <source>
        <dbReference type="Pfam" id="PF04773"/>
    </source>
</evidence>
<dbReference type="Gene3D" id="2.60.120.1440">
    <property type="match status" value="1"/>
</dbReference>
<dbReference type="PIRSF" id="PIRSF018266">
    <property type="entry name" value="FecR"/>
    <property type="match status" value="1"/>
</dbReference>
<dbReference type="InterPro" id="IPR032508">
    <property type="entry name" value="FecR_C"/>
</dbReference>
<dbReference type="Pfam" id="PF16344">
    <property type="entry name" value="FecR_C"/>
    <property type="match status" value="1"/>
</dbReference>
<gene>
    <name evidence="4" type="ORF">WJU16_01955</name>
</gene>
<accession>A0ABZ2YPU7</accession>
<evidence type="ECO:0000259" key="3">
    <source>
        <dbReference type="Pfam" id="PF16344"/>
    </source>
</evidence>
<keyword evidence="1" id="KW-1133">Transmembrane helix</keyword>